<gene>
    <name evidence="1" type="ORF">C5167_047751</name>
</gene>
<dbReference type="Gramene" id="RZC84969">
    <property type="protein sequence ID" value="RZC84969"/>
    <property type="gene ID" value="C5167_047751"/>
</dbReference>
<accession>A0A4Y7LLH9</accession>
<dbReference type="AlphaFoldDB" id="A0A4Y7LLH9"/>
<evidence type="ECO:0000313" key="1">
    <source>
        <dbReference type="EMBL" id="RZC84969.1"/>
    </source>
</evidence>
<name>A0A4Y7LLH9_PAPSO</name>
<protein>
    <submittedName>
        <fullName evidence="1">Uncharacterized protein</fullName>
    </submittedName>
</protein>
<reference evidence="1 2" key="1">
    <citation type="journal article" date="2018" name="Science">
        <title>The opium poppy genome and morphinan production.</title>
        <authorList>
            <person name="Guo L."/>
            <person name="Winzer T."/>
            <person name="Yang X."/>
            <person name="Li Y."/>
            <person name="Ning Z."/>
            <person name="He Z."/>
            <person name="Teodor R."/>
            <person name="Lu Y."/>
            <person name="Bowser T.A."/>
            <person name="Graham I.A."/>
            <person name="Ye K."/>
        </authorList>
    </citation>
    <scope>NUCLEOTIDE SEQUENCE [LARGE SCALE GENOMIC DNA]</scope>
    <source>
        <strain evidence="2">cv. HN1</strain>
        <tissue evidence="1">Leaves</tissue>
    </source>
</reference>
<proteinExistence type="predicted"/>
<keyword evidence="2" id="KW-1185">Reference proteome</keyword>
<dbReference type="EMBL" id="CM010725">
    <property type="protein sequence ID" value="RZC84969.1"/>
    <property type="molecule type" value="Genomic_DNA"/>
</dbReference>
<sequence length="84" mass="9849">MPIWHSNSKFLELPRLLCNYCNRLGHTPEDCIDFFLLNHPRMQSPDQYQIVPHEIMPIPGDNLQKKTVTMWKLMDRTQIGVTGV</sequence>
<evidence type="ECO:0000313" key="2">
    <source>
        <dbReference type="Proteomes" id="UP000316621"/>
    </source>
</evidence>
<organism evidence="1 2">
    <name type="scientific">Papaver somniferum</name>
    <name type="common">Opium poppy</name>
    <dbReference type="NCBI Taxonomy" id="3469"/>
    <lineage>
        <taxon>Eukaryota</taxon>
        <taxon>Viridiplantae</taxon>
        <taxon>Streptophyta</taxon>
        <taxon>Embryophyta</taxon>
        <taxon>Tracheophyta</taxon>
        <taxon>Spermatophyta</taxon>
        <taxon>Magnoliopsida</taxon>
        <taxon>Ranunculales</taxon>
        <taxon>Papaveraceae</taxon>
        <taxon>Papaveroideae</taxon>
        <taxon>Papaver</taxon>
    </lineage>
</organism>
<dbReference type="Proteomes" id="UP000316621">
    <property type="component" value="Chromosome 11"/>
</dbReference>